<reference evidence="1 2" key="1">
    <citation type="journal article" date="2020" name="Cell">
        <title>Large-Scale Comparative Analyses of Tick Genomes Elucidate Their Genetic Diversity and Vector Capacities.</title>
        <authorList>
            <consortium name="Tick Genome and Microbiome Consortium (TIGMIC)"/>
            <person name="Jia N."/>
            <person name="Wang J."/>
            <person name="Shi W."/>
            <person name="Du L."/>
            <person name="Sun Y."/>
            <person name="Zhan W."/>
            <person name="Jiang J.F."/>
            <person name="Wang Q."/>
            <person name="Zhang B."/>
            <person name="Ji P."/>
            <person name="Bell-Sakyi L."/>
            <person name="Cui X.M."/>
            <person name="Yuan T.T."/>
            <person name="Jiang B.G."/>
            <person name="Yang W.F."/>
            <person name="Lam T.T."/>
            <person name="Chang Q.C."/>
            <person name="Ding S.J."/>
            <person name="Wang X.J."/>
            <person name="Zhu J.G."/>
            <person name="Ruan X.D."/>
            <person name="Zhao L."/>
            <person name="Wei J.T."/>
            <person name="Ye R.Z."/>
            <person name="Que T.C."/>
            <person name="Du C.H."/>
            <person name="Zhou Y.H."/>
            <person name="Cheng J.X."/>
            <person name="Dai P.F."/>
            <person name="Guo W.B."/>
            <person name="Han X.H."/>
            <person name="Huang E.J."/>
            <person name="Li L.F."/>
            <person name="Wei W."/>
            <person name="Gao Y.C."/>
            <person name="Liu J.Z."/>
            <person name="Shao H.Z."/>
            <person name="Wang X."/>
            <person name="Wang C.C."/>
            <person name="Yang T.C."/>
            <person name="Huo Q.B."/>
            <person name="Li W."/>
            <person name="Chen H.Y."/>
            <person name="Chen S.E."/>
            <person name="Zhou L.G."/>
            <person name="Ni X.B."/>
            <person name="Tian J.H."/>
            <person name="Sheng Y."/>
            <person name="Liu T."/>
            <person name="Pan Y.S."/>
            <person name="Xia L.Y."/>
            <person name="Li J."/>
            <person name="Zhao F."/>
            <person name="Cao W.C."/>
        </authorList>
    </citation>
    <scope>NUCLEOTIDE SEQUENCE [LARGE SCALE GENOMIC DNA]</scope>
    <source>
        <strain evidence="1">Iper-2018</strain>
    </source>
</reference>
<name>A0AC60PMV3_IXOPE</name>
<sequence>MQISRKEISLELQLLGRVLPSCLTNLFGSGYRSHPSYLFIVDAASRLLEASWKEVIAGVTASCRKLNETKFEPPVLLCNTALSSDTMELLSKGPKFAPDLPTKKVDQLAAVHQVASAIPEPQRQDFLGSAIRAVCFHPPPKPGKISLHAAIEELRQEHLKLLESDKTGVFVVLEEGDFGDKVLGTGCRSLMTENKFSRQSWVSLPMRRNLYSRPSRRFSCSFKTTSIRQCHPAKKTDFRTIMLLTFHDLHLIKKKVQEVEVEHTKEYRYLGVTLQEGPQYLEHERNTLKTSNIRKGHLWNMAKYSYNPYTLARALWKSVAVPAVTYANDAVDFRQTTLKTLDRHQVEIGRWTLGGNGATANLAVTGEMAWSTFKQRDARTKL</sequence>
<comment type="caution">
    <text evidence="1">The sequence shown here is derived from an EMBL/GenBank/DDBJ whole genome shotgun (WGS) entry which is preliminary data.</text>
</comment>
<protein>
    <submittedName>
        <fullName evidence="1">Uncharacterized protein</fullName>
    </submittedName>
</protein>
<dbReference type="Proteomes" id="UP000805193">
    <property type="component" value="Unassembled WGS sequence"/>
</dbReference>
<evidence type="ECO:0000313" key="2">
    <source>
        <dbReference type="Proteomes" id="UP000805193"/>
    </source>
</evidence>
<accession>A0AC60PMV3</accession>
<gene>
    <name evidence="1" type="ORF">HPB47_001867</name>
</gene>
<evidence type="ECO:0000313" key="1">
    <source>
        <dbReference type="EMBL" id="KAG0422297.1"/>
    </source>
</evidence>
<keyword evidence="2" id="KW-1185">Reference proteome</keyword>
<organism evidence="1 2">
    <name type="scientific">Ixodes persulcatus</name>
    <name type="common">Taiga tick</name>
    <dbReference type="NCBI Taxonomy" id="34615"/>
    <lineage>
        <taxon>Eukaryota</taxon>
        <taxon>Metazoa</taxon>
        <taxon>Ecdysozoa</taxon>
        <taxon>Arthropoda</taxon>
        <taxon>Chelicerata</taxon>
        <taxon>Arachnida</taxon>
        <taxon>Acari</taxon>
        <taxon>Parasitiformes</taxon>
        <taxon>Ixodida</taxon>
        <taxon>Ixodoidea</taxon>
        <taxon>Ixodidae</taxon>
        <taxon>Ixodinae</taxon>
        <taxon>Ixodes</taxon>
    </lineage>
</organism>
<proteinExistence type="predicted"/>
<dbReference type="EMBL" id="JABSTQ010010251">
    <property type="protein sequence ID" value="KAG0422297.1"/>
    <property type="molecule type" value="Genomic_DNA"/>
</dbReference>